<dbReference type="Proteomes" id="UP001255185">
    <property type="component" value="Unassembled WGS sequence"/>
</dbReference>
<reference evidence="7 8" key="1">
    <citation type="submission" date="2023-07" db="EMBL/GenBank/DDBJ databases">
        <title>Sorghum-associated microbial communities from plants grown in Nebraska, USA.</title>
        <authorList>
            <person name="Schachtman D."/>
        </authorList>
    </citation>
    <scope>NUCLEOTIDE SEQUENCE [LARGE SCALE GENOMIC DNA]</scope>
    <source>
        <strain evidence="7 8">3773</strain>
    </source>
</reference>
<dbReference type="PROSITE" id="PS51123">
    <property type="entry name" value="OMPA_2"/>
    <property type="match status" value="1"/>
</dbReference>
<dbReference type="Gene3D" id="3.30.1330.60">
    <property type="entry name" value="OmpA-like domain"/>
    <property type="match status" value="1"/>
</dbReference>
<dbReference type="CDD" id="cd07185">
    <property type="entry name" value="OmpA_C-like"/>
    <property type="match status" value="1"/>
</dbReference>
<dbReference type="Gene3D" id="2.120.10.30">
    <property type="entry name" value="TolB, C-terminal domain"/>
    <property type="match status" value="1"/>
</dbReference>
<dbReference type="InterPro" id="IPR011990">
    <property type="entry name" value="TPR-like_helical_dom_sf"/>
</dbReference>
<dbReference type="InterPro" id="IPR036737">
    <property type="entry name" value="OmpA-like_sf"/>
</dbReference>
<dbReference type="SUPFAM" id="SSF82171">
    <property type="entry name" value="DPP6 N-terminal domain-like"/>
    <property type="match status" value="1"/>
</dbReference>
<sequence length="623" mass="69101">MKKVYITAGLLLTMLSGFSQNKNTEKADKLFQSYQYVNASEEYLKLVQGKKADGYVYKQLADSYYNVFDMEQASKWYAKAVETKQDAETYYRYAQTLRTLAKYPEANKQMDKFASMAPSDQRAKDHKANPNYIPSLSSKDKLFDVFDTKINSKDQADFGAVLTNDNTLYFVSSRNTGKKTDKWIDQPYLDIYESTRSEDGKLSEPKAVGDLNTAFHDGPLTMSADGNTIYFARDSHSEGSYQKDAKNNVKVGQQGLYKATKVNGNWTNIQALPINSTKYSVGNPSLSKDGKTLYFASNMPGGFGETDIWKISIGNNSYGKPENLGAKINTSGRETFPCIADDNVLYFASSGRQGFGGLDIFKLDLNDKDAEVINLGKPVNTEKDDFSFSLNLTKNVGYFSSNRSGKDNIYLAVPVCGVEAVAVVKDKKTGKALADAKVSILDSKRNVIATKQSNASGEVSYKVECDTEYILQASKDDFDPATANVAKTKSGKVSINLELDPVEVVITATEVLLNPIYFEYNKSNITSQGANELDKLVKVLNKNLEMKIFVKAHTDTNGSADYNMKLSDQRAQATVQYVISKGISKDRISGKGFGFTELKVNCTKCTEEQDAQNRRSEFLIVKN</sequence>
<gene>
    <name evidence="7" type="ORF">J2X31_001269</name>
</gene>
<protein>
    <submittedName>
        <fullName evidence="7">Outer membrane protein OmpA-like peptidoglycan-associated protein/tetratricopeptide (TPR) repeat protein</fullName>
    </submittedName>
</protein>
<keyword evidence="2 4" id="KW-0472">Membrane</keyword>
<dbReference type="InterPro" id="IPR050330">
    <property type="entry name" value="Bact_OuterMem_StrucFunc"/>
</dbReference>
<evidence type="ECO:0000256" key="3">
    <source>
        <dbReference type="ARBA" id="ARBA00023237"/>
    </source>
</evidence>
<dbReference type="RefSeq" id="WP_310025312.1">
    <property type="nucleotide sequence ID" value="NZ_JAVDVI010000004.1"/>
</dbReference>
<dbReference type="Pfam" id="PF00691">
    <property type="entry name" value="OmpA"/>
    <property type="match status" value="1"/>
</dbReference>
<comment type="subcellular location">
    <subcellularLocation>
        <location evidence="1">Cell outer membrane</location>
    </subcellularLocation>
</comment>
<feature type="domain" description="OmpA-like" evidence="6">
    <location>
        <begin position="505"/>
        <end position="623"/>
    </location>
</feature>
<dbReference type="PANTHER" id="PTHR30329:SF21">
    <property type="entry name" value="LIPOPROTEIN YIAD-RELATED"/>
    <property type="match status" value="1"/>
</dbReference>
<keyword evidence="5" id="KW-0732">Signal</keyword>
<dbReference type="InterPro" id="IPR011042">
    <property type="entry name" value="6-blade_b-propeller_TolB-like"/>
</dbReference>
<evidence type="ECO:0000313" key="8">
    <source>
        <dbReference type="Proteomes" id="UP001255185"/>
    </source>
</evidence>
<proteinExistence type="predicted"/>
<evidence type="ECO:0000256" key="2">
    <source>
        <dbReference type="ARBA" id="ARBA00023136"/>
    </source>
</evidence>
<dbReference type="SUPFAM" id="SSF49464">
    <property type="entry name" value="Carboxypeptidase regulatory domain-like"/>
    <property type="match status" value="1"/>
</dbReference>
<dbReference type="Pfam" id="PF07676">
    <property type="entry name" value="PD40"/>
    <property type="match status" value="3"/>
</dbReference>
<dbReference type="InterPro" id="IPR008969">
    <property type="entry name" value="CarboxyPept-like_regulatory"/>
</dbReference>
<name>A0ABU1TMS3_9FLAO</name>
<feature type="chain" id="PRO_5047062666" evidence="5">
    <location>
        <begin position="22"/>
        <end position="623"/>
    </location>
</feature>
<keyword evidence="3" id="KW-0998">Cell outer membrane</keyword>
<dbReference type="EMBL" id="JAVDVI010000004">
    <property type="protein sequence ID" value="MDR6967262.1"/>
    <property type="molecule type" value="Genomic_DNA"/>
</dbReference>
<dbReference type="InterPro" id="IPR011659">
    <property type="entry name" value="WD40"/>
</dbReference>
<dbReference type="InterPro" id="IPR006665">
    <property type="entry name" value="OmpA-like"/>
</dbReference>
<evidence type="ECO:0000256" key="4">
    <source>
        <dbReference type="PROSITE-ProRule" id="PRU00473"/>
    </source>
</evidence>
<evidence type="ECO:0000259" key="6">
    <source>
        <dbReference type="PROSITE" id="PS51123"/>
    </source>
</evidence>
<evidence type="ECO:0000313" key="7">
    <source>
        <dbReference type="EMBL" id="MDR6967262.1"/>
    </source>
</evidence>
<dbReference type="InterPro" id="IPR006664">
    <property type="entry name" value="OMP_bac"/>
</dbReference>
<evidence type="ECO:0000256" key="5">
    <source>
        <dbReference type="SAM" id="SignalP"/>
    </source>
</evidence>
<dbReference type="SUPFAM" id="SSF48452">
    <property type="entry name" value="TPR-like"/>
    <property type="match status" value="1"/>
</dbReference>
<feature type="signal peptide" evidence="5">
    <location>
        <begin position="1"/>
        <end position="21"/>
    </location>
</feature>
<evidence type="ECO:0000256" key="1">
    <source>
        <dbReference type="ARBA" id="ARBA00004442"/>
    </source>
</evidence>
<dbReference type="Gene3D" id="1.25.40.10">
    <property type="entry name" value="Tetratricopeptide repeat domain"/>
    <property type="match status" value="1"/>
</dbReference>
<keyword evidence="8" id="KW-1185">Reference proteome</keyword>
<dbReference type="SUPFAM" id="SSF103088">
    <property type="entry name" value="OmpA-like"/>
    <property type="match status" value="1"/>
</dbReference>
<dbReference type="PANTHER" id="PTHR30329">
    <property type="entry name" value="STATOR ELEMENT OF FLAGELLAR MOTOR COMPLEX"/>
    <property type="match status" value="1"/>
</dbReference>
<dbReference type="PRINTS" id="PR01021">
    <property type="entry name" value="OMPADOMAIN"/>
</dbReference>
<comment type="caution">
    <text evidence="7">The sequence shown here is derived from an EMBL/GenBank/DDBJ whole genome shotgun (WGS) entry which is preliminary data.</text>
</comment>
<accession>A0ABU1TMS3</accession>
<organism evidence="7 8">
    <name type="scientific">Flavobacterium arsenatis</name>
    <dbReference type="NCBI Taxonomy" id="1484332"/>
    <lineage>
        <taxon>Bacteria</taxon>
        <taxon>Pseudomonadati</taxon>
        <taxon>Bacteroidota</taxon>
        <taxon>Flavobacteriia</taxon>
        <taxon>Flavobacteriales</taxon>
        <taxon>Flavobacteriaceae</taxon>
        <taxon>Flavobacterium</taxon>
    </lineage>
</organism>